<keyword evidence="3" id="KW-1185">Reference proteome</keyword>
<evidence type="ECO:0000256" key="1">
    <source>
        <dbReference type="SAM" id="MobiDB-lite"/>
    </source>
</evidence>
<reference evidence="2" key="1">
    <citation type="submission" date="2022-04" db="EMBL/GenBank/DDBJ databases">
        <title>Carnegiea gigantea Genome sequencing and assembly v2.</title>
        <authorList>
            <person name="Copetti D."/>
            <person name="Sanderson M.J."/>
            <person name="Burquez A."/>
            <person name="Wojciechowski M.F."/>
        </authorList>
    </citation>
    <scope>NUCLEOTIDE SEQUENCE</scope>
    <source>
        <strain evidence="2">SGP5-SGP5p</strain>
        <tissue evidence="2">Aerial part</tissue>
    </source>
</reference>
<organism evidence="2 3">
    <name type="scientific">Carnegiea gigantea</name>
    <dbReference type="NCBI Taxonomy" id="171969"/>
    <lineage>
        <taxon>Eukaryota</taxon>
        <taxon>Viridiplantae</taxon>
        <taxon>Streptophyta</taxon>
        <taxon>Embryophyta</taxon>
        <taxon>Tracheophyta</taxon>
        <taxon>Spermatophyta</taxon>
        <taxon>Magnoliopsida</taxon>
        <taxon>eudicotyledons</taxon>
        <taxon>Gunneridae</taxon>
        <taxon>Pentapetalae</taxon>
        <taxon>Caryophyllales</taxon>
        <taxon>Cactineae</taxon>
        <taxon>Cactaceae</taxon>
        <taxon>Cactoideae</taxon>
        <taxon>Echinocereeae</taxon>
        <taxon>Carnegiea</taxon>
    </lineage>
</organism>
<feature type="region of interest" description="Disordered" evidence="1">
    <location>
        <begin position="143"/>
        <end position="172"/>
    </location>
</feature>
<dbReference type="Proteomes" id="UP001153076">
    <property type="component" value="Unassembled WGS sequence"/>
</dbReference>
<proteinExistence type="predicted"/>
<comment type="caution">
    <text evidence="2">The sequence shown here is derived from an EMBL/GenBank/DDBJ whole genome shotgun (WGS) entry which is preliminary data.</text>
</comment>
<sequence>MVFLDFLSTEQAANYIKETFKWHLRRVARPPRLPPENYHDLCLYFDLDMAEVAARDLCIHEITQAVFYAMVVSKALELGVMSRDLAEHLKPSLEGLQEAACDFDILEMIQATCYAMAVNDALELGIISRDMAGALKSALEANRGVGPAPANDQEKTLGSSDAPPPSSDEEWS</sequence>
<dbReference type="AlphaFoldDB" id="A0A9Q1QEC2"/>
<name>A0A9Q1QEC2_9CARY</name>
<gene>
    <name evidence="2" type="ORF">Cgig2_016390</name>
</gene>
<dbReference type="EMBL" id="JAKOGI010000246">
    <property type="protein sequence ID" value="KAJ8438644.1"/>
    <property type="molecule type" value="Genomic_DNA"/>
</dbReference>
<protein>
    <submittedName>
        <fullName evidence="2">Uncharacterized protein</fullName>
    </submittedName>
</protein>
<evidence type="ECO:0000313" key="2">
    <source>
        <dbReference type="EMBL" id="KAJ8438644.1"/>
    </source>
</evidence>
<accession>A0A9Q1QEC2</accession>
<evidence type="ECO:0000313" key="3">
    <source>
        <dbReference type="Proteomes" id="UP001153076"/>
    </source>
</evidence>